<dbReference type="EMBL" id="LCOK01000033">
    <property type="protein sequence ID" value="KKU76086.1"/>
    <property type="molecule type" value="Genomic_DNA"/>
</dbReference>
<dbReference type="Proteomes" id="UP000034682">
    <property type="component" value="Unassembled WGS sequence"/>
</dbReference>
<evidence type="ECO:0000313" key="2">
    <source>
        <dbReference type="Proteomes" id="UP000034682"/>
    </source>
</evidence>
<evidence type="ECO:0000313" key="1">
    <source>
        <dbReference type="EMBL" id="KKU76086.1"/>
    </source>
</evidence>
<proteinExistence type="predicted"/>
<sequence length="119" mass="14116">MNALKGIIDMWFETGQEGVCWVFYEDGKTGWDAFKMIEKGDRLKVCDESGKVVFDGEIIPDYKKGWKRHYRNAKHGQPTALGFWIHWTQKGWKPDDWARLFLRELEDEKPLRAELTKHE</sequence>
<comment type="caution">
    <text evidence="1">The sequence shown here is derived from an EMBL/GenBank/DDBJ whole genome shotgun (WGS) entry which is preliminary data.</text>
</comment>
<reference evidence="1 2" key="1">
    <citation type="journal article" date="2015" name="Nature">
        <title>rRNA introns, odd ribosomes, and small enigmatic genomes across a large radiation of phyla.</title>
        <authorList>
            <person name="Brown C.T."/>
            <person name="Hug L.A."/>
            <person name="Thomas B.C."/>
            <person name="Sharon I."/>
            <person name="Castelle C.J."/>
            <person name="Singh A."/>
            <person name="Wilkins M.J."/>
            <person name="Williams K.H."/>
            <person name="Banfield J.F."/>
        </authorList>
    </citation>
    <scope>NUCLEOTIDE SEQUENCE [LARGE SCALE GENOMIC DNA]</scope>
</reference>
<accession>A0A0G1T2R4</accession>
<gene>
    <name evidence="1" type="ORF">UY02_C0033G0013</name>
</gene>
<dbReference type="AlphaFoldDB" id="A0A0G1T2R4"/>
<evidence type="ECO:0008006" key="3">
    <source>
        <dbReference type="Google" id="ProtNLM"/>
    </source>
</evidence>
<name>A0A0G1T2R4_9BACT</name>
<protein>
    <recommendedName>
        <fullName evidence="3">YopX protein domain-containing protein</fullName>
    </recommendedName>
</protein>
<organism evidence="1 2">
    <name type="scientific">Candidatus Giovannonibacteria bacterium GW2011_GWB1_47_6b</name>
    <dbReference type="NCBI Taxonomy" id="1618655"/>
    <lineage>
        <taxon>Bacteria</taxon>
        <taxon>Candidatus Giovannoniibacteriota</taxon>
    </lineage>
</organism>